<dbReference type="OrthoDB" id="15032at2157"/>
<accession>G0EGZ2</accession>
<evidence type="ECO:0000313" key="2">
    <source>
        <dbReference type="Proteomes" id="UP000001037"/>
    </source>
</evidence>
<dbReference type="HOGENOM" id="CLU_1590943_0_0_2"/>
<keyword evidence="2" id="KW-1185">Reference proteome</keyword>
<sequence length="167" mass="18607">MQSLIEQVESVARKAGLRVEEPRGVAPPPGMEWVRDIIAEGPGIRVVVRVAGSERDRRLVLIMPIGFSEVHMRLIQGLPLEERMALLARLLREVIHVCPYCRVGVGGAPTTPQGIIAEIHYVDGVPDSQRLLDDITRLISVFMAVNTVLWERFPGTMPGHEKPQLYT</sequence>
<protein>
    <recommendedName>
        <fullName evidence="3">DUF2299 domain-containing protein</fullName>
    </recommendedName>
</protein>
<organism evidence="1 2">
    <name type="scientific">Pyrolobus fumarii (strain DSM 11204 / 1A)</name>
    <dbReference type="NCBI Taxonomy" id="694429"/>
    <lineage>
        <taxon>Archaea</taxon>
        <taxon>Thermoproteota</taxon>
        <taxon>Thermoprotei</taxon>
        <taxon>Desulfurococcales</taxon>
        <taxon>Pyrodictiaceae</taxon>
        <taxon>Pyrolobus</taxon>
    </lineage>
</organism>
<dbReference type="RefSeq" id="WP_014026119.1">
    <property type="nucleotide sequence ID" value="NC_015931.1"/>
</dbReference>
<dbReference type="GeneID" id="11139034"/>
<name>G0EGZ2_PYRF1</name>
<dbReference type="Proteomes" id="UP000001037">
    <property type="component" value="Chromosome"/>
</dbReference>
<dbReference type="KEGG" id="pfm:Pyrfu_0572"/>
<dbReference type="AlphaFoldDB" id="G0EGZ2"/>
<dbReference type="Pfam" id="PF10061">
    <property type="entry name" value="DUF2299"/>
    <property type="match status" value="1"/>
</dbReference>
<dbReference type="eggNOG" id="arCOG01713">
    <property type="taxonomic scope" value="Archaea"/>
</dbReference>
<evidence type="ECO:0008006" key="3">
    <source>
        <dbReference type="Google" id="ProtNLM"/>
    </source>
</evidence>
<dbReference type="STRING" id="694429.Pyrfu_0572"/>
<dbReference type="InterPro" id="IPR018747">
    <property type="entry name" value="DUF2299"/>
</dbReference>
<evidence type="ECO:0000313" key="1">
    <source>
        <dbReference type="EMBL" id="AEM38442.1"/>
    </source>
</evidence>
<gene>
    <name evidence="1" type="ordered locus">Pyrfu_0572</name>
</gene>
<reference evidence="1 2" key="1">
    <citation type="journal article" date="2011" name="Stand. Genomic Sci.">
        <title>Complete genome sequence of the hyperthermophilic chemolithoautotroph Pyrolobus fumarii type strain (1A).</title>
        <authorList>
            <person name="Anderson I."/>
            <person name="Goker M."/>
            <person name="Nolan M."/>
            <person name="Lucas S."/>
            <person name="Hammon N."/>
            <person name="Deshpande S."/>
            <person name="Cheng J.F."/>
            <person name="Tapia R."/>
            <person name="Han C."/>
            <person name="Goodwin L."/>
            <person name="Pitluck S."/>
            <person name="Huntemann M."/>
            <person name="Liolios K."/>
            <person name="Ivanova N."/>
            <person name="Pagani I."/>
            <person name="Mavromatis K."/>
            <person name="Ovchinikova G."/>
            <person name="Pati A."/>
            <person name="Chen A."/>
            <person name="Palaniappan K."/>
            <person name="Land M."/>
            <person name="Hauser L."/>
            <person name="Brambilla E.M."/>
            <person name="Huber H."/>
            <person name="Yasawong M."/>
            <person name="Rohde M."/>
            <person name="Spring S."/>
            <person name="Abt B."/>
            <person name="Sikorski J."/>
            <person name="Wirth R."/>
            <person name="Detter J.C."/>
            <person name="Woyke T."/>
            <person name="Bristow J."/>
            <person name="Eisen J.A."/>
            <person name="Markowitz V."/>
            <person name="Hugenholtz P."/>
            <person name="Kyrpides N.C."/>
            <person name="Klenk H.P."/>
            <person name="Lapidus A."/>
        </authorList>
    </citation>
    <scope>NUCLEOTIDE SEQUENCE [LARGE SCALE GENOMIC DNA]</scope>
    <source>
        <strain evidence="2">DSM 11204 / 1A</strain>
    </source>
</reference>
<proteinExistence type="predicted"/>
<dbReference type="InParanoid" id="G0EGZ2"/>
<dbReference type="EMBL" id="CP002838">
    <property type="protein sequence ID" value="AEM38442.1"/>
    <property type="molecule type" value="Genomic_DNA"/>
</dbReference>